<gene>
    <name evidence="3" type="primary">tsaB</name>
    <name evidence="3" type="ORF">JIN81_01785</name>
</gene>
<feature type="region of interest" description="Disordered" evidence="1">
    <location>
        <begin position="193"/>
        <end position="218"/>
    </location>
</feature>
<dbReference type="InterPro" id="IPR000905">
    <property type="entry name" value="Gcp-like_dom"/>
</dbReference>
<feature type="compositionally biased region" description="Basic residues" evidence="1">
    <location>
        <begin position="208"/>
        <end position="218"/>
    </location>
</feature>
<dbReference type="InterPro" id="IPR022496">
    <property type="entry name" value="T6A_TsaB"/>
</dbReference>
<accession>A0A934VE68</accession>
<evidence type="ECO:0000313" key="3">
    <source>
        <dbReference type="EMBL" id="MBK1825736.1"/>
    </source>
</evidence>
<sequence>MPTLLSIESSTSHASIALMTEDGVIYEGGCVSDRHHNALIFAPLEEAIEALGDRRIDEVVIGTGPGSYSGTRVGIATGQGVALVHECPAIGVSSLLAAGLERGVAIGDARRGSGWTAVLASGQLPDPQILPISELESALEDKAPVFTFEDPERFVFSKEVAVDKLVPTAKRLAQAWRSLSEAQREALRAVPPQPAYLKPPHITEAKKGHPLLRGRSKG</sequence>
<dbReference type="GO" id="GO:0002949">
    <property type="term" value="P:tRNA threonylcarbamoyladenosine modification"/>
    <property type="evidence" value="ECO:0007669"/>
    <property type="project" value="InterPro"/>
</dbReference>
<feature type="domain" description="Gcp-like" evidence="2">
    <location>
        <begin position="32"/>
        <end position="97"/>
    </location>
</feature>
<dbReference type="NCBIfam" id="TIGR03725">
    <property type="entry name" value="T6A_YeaZ"/>
    <property type="match status" value="1"/>
</dbReference>
<dbReference type="RefSeq" id="WP_200275701.1">
    <property type="nucleotide sequence ID" value="NZ_JAENII010000001.1"/>
</dbReference>
<organism evidence="3 4">
    <name type="scientific">Haloferula rosea</name>
    <dbReference type="NCBI Taxonomy" id="490093"/>
    <lineage>
        <taxon>Bacteria</taxon>
        <taxon>Pseudomonadati</taxon>
        <taxon>Verrucomicrobiota</taxon>
        <taxon>Verrucomicrobiia</taxon>
        <taxon>Verrucomicrobiales</taxon>
        <taxon>Verrucomicrobiaceae</taxon>
        <taxon>Haloferula</taxon>
    </lineage>
</organism>
<keyword evidence="4" id="KW-1185">Reference proteome</keyword>
<dbReference type="EMBL" id="JAENII010000001">
    <property type="protein sequence ID" value="MBK1825736.1"/>
    <property type="molecule type" value="Genomic_DNA"/>
</dbReference>
<dbReference type="Proteomes" id="UP000658278">
    <property type="component" value="Unassembled WGS sequence"/>
</dbReference>
<dbReference type="AlphaFoldDB" id="A0A934VE68"/>
<comment type="caution">
    <text evidence="3">The sequence shown here is derived from an EMBL/GenBank/DDBJ whole genome shotgun (WGS) entry which is preliminary data.</text>
</comment>
<dbReference type="SUPFAM" id="SSF53067">
    <property type="entry name" value="Actin-like ATPase domain"/>
    <property type="match status" value="1"/>
</dbReference>
<protein>
    <submittedName>
        <fullName evidence="3">tRNA (Adenosine(37)-N6)-threonylcarbamoyltransferase complex dimerization subunit type 1 TsaB</fullName>
    </submittedName>
</protein>
<name>A0A934VE68_9BACT</name>
<proteinExistence type="predicted"/>
<dbReference type="InterPro" id="IPR043129">
    <property type="entry name" value="ATPase_NBD"/>
</dbReference>
<reference evidence="3" key="1">
    <citation type="submission" date="2021-01" db="EMBL/GenBank/DDBJ databases">
        <title>Modified the classification status of verrucomicrobia.</title>
        <authorList>
            <person name="Feng X."/>
        </authorList>
    </citation>
    <scope>NUCLEOTIDE SEQUENCE</scope>
    <source>
        <strain evidence="3">KCTC 22201</strain>
    </source>
</reference>
<evidence type="ECO:0000259" key="2">
    <source>
        <dbReference type="Pfam" id="PF00814"/>
    </source>
</evidence>
<evidence type="ECO:0000313" key="4">
    <source>
        <dbReference type="Proteomes" id="UP000658278"/>
    </source>
</evidence>
<dbReference type="Pfam" id="PF00814">
    <property type="entry name" value="TsaD"/>
    <property type="match status" value="1"/>
</dbReference>
<dbReference type="Gene3D" id="3.30.420.40">
    <property type="match status" value="2"/>
</dbReference>
<evidence type="ECO:0000256" key="1">
    <source>
        <dbReference type="SAM" id="MobiDB-lite"/>
    </source>
</evidence>